<dbReference type="GO" id="GO:0005737">
    <property type="term" value="C:cytoplasm"/>
    <property type="evidence" value="ECO:0007669"/>
    <property type="project" value="TreeGrafter"/>
</dbReference>
<dbReference type="PANTHER" id="PTHR15811:SF5">
    <property type="entry name" value="MTH938 DOMAIN-CONTAINING PROTEIN"/>
    <property type="match status" value="1"/>
</dbReference>
<dbReference type="AlphaFoldDB" id="A0A0R3W8W1"/>
<dbReference type="PANTHER" id="PTHR15811">
    <property type="entry name" value="MTH938 DOMAIN-CONTAINING PROTEIN"/>
    <property type="match status" value="1"/>
</dbReference>
<dbReference type="Gene3D" id="3.40.1230.10">
    <property type="entry name" value="MTH938-like"/>
    <property type="match status" value="1"/>
</dbReference>
<dbReference type="Proteomes" id="UP000282613">
    <property type="component" value="Unassembled WGS sequence"/>
</dbReference>
<accession>A0A0R3W8W1</accession>
<dbReference type="InterPro" id="IPR036748">
    <property type="entry name" value="MTH938-like_sf"/>
</dbReference>
<reference evidence="1 2" key="2">
    <citation type="submission" date="2018-11" db="EMBL/GenBank/DDBJ databases">
        <authorList>
            <consortium name="Pathogen Informatics"/>
        </authorList>
    </citation>
    <scope>NUCLEOTIDE SEQUENCE [LARGE SCALE GENOMIC DNA]</scope>
</reference>
<dbReference type="STRING" id="60517.A0A0R3W8W1"/>
<name>A0A0R3W8W1_TAEAS</name>
<organism evidence="3">
    <name type="scientific">Taenia asiatica</name>
    <name type="common">Asian tapeworm</name>
    <dbReference type="NCBI Taxonomy" id="60517"/>
    <lineage>
        <taxon>Eukaryota</taxon>
        <taxon>Metazoa</taxon>
        <taxon>Spiralia</taxon>
        <taxon>Lophotrochozoa</taxon>
        <taxon>Platyhelminthes</taxon>
        <taxon>Cestoda</taxon>
        <taxon>Eucestoda</taxon>
        <taxon>Cyclophyllidea</taxon>
        <taxon>Taeniidae</taxon>
        <taxon>Taenia</taxon>
    </lineage>
</organism>
<gene>
    <name evidence="1" type="ORF">TASK_LOCUS6838</name>
</gene>
<dbReference type="SUPFAM" id="SSF64076">
    <property type="entry name" value="MTH938-like"/>
    <property type="match status" value="1"/>
</dbReference>
<evidence type="ECO:0000313" key="2">
    <source>
        <dbReference type="Proteomes" id="UP000282613"/>
    </source>
</evidence>
<dbReference type="GO" id="GO:0045600">
    <property type="term" value="P:positive regulation of fat cell differentiation"/>
    <property type="evidence" value="ECO:0007669"/>
    <property type="project" value="TreeGrafter"/>
</dbReference>
<proteinExistence type="predicted"/>
<keyword evidence="2" id="KW-1185">Reference proteome</keyword>
<protein>
    <submittedName>
        <fullName evidence="3">Abhydro_lipase domain-containing protein</fullName>
    </submittedName>
</protein>
<evidence type="ECO:0000313" key="3">
    <source>
        <dbReference type="WBParaSite" id="TASK_0000683701-mRNA-1"/>
    </source>
</evidence>
<dbReference type="OrthoDB" id="413520at2759"/>
<dbReference type="WBParaSite" id="TASK_0000683701-mRNA-1">
    <property type="protein sequence ID" value="TASK_0000683701-mRNA-1"/>
    <property type="gene ID" value="TASK_0000683701"/>
</dbReference>
<dbReference type="EMBL" id="UYRS01018542">
    <property type="protein sequence ID" value="VDK37407.1"/>
    <property type="molecule type" value="Genomic_DNA"/>
</dbReference>
<reference evidence="3" key="1">
    <citation type="submission" date="2017-02" db="UniProtKB">
        <authorList>
            <consortium name="WormBaseParasite"/>
        </authorList>
    </citation>
    <scope>IDENTIFICATION</scope>
</reference>
<sequence>MNPSLSTRREDAFPLPSPRILQLKWGSLVVEKVDKETGCRKTSETIKYKDAKLWPGGSQPWDWKEHGKRFGTSHRRGITLEDVIDVYGSGAQTIVLSMGKMSWLHVPHFVITEVENDGHTVIVKPTQVAMEIYNKLAECGHPVAGLFHTTC</sequence>
<evidence type="ECO:0000313" key="1">
    <source>
        <dbReference type="EMBL" id="VDK37407.1"/>
    </source>
</evidence>